<evidence type="ECO:0000256" key="1">
    <source>
        <dbReference type="SAM" id="MobiDB-lite"/>
    </source>
</evidence>
<dbReference type="EMBL" id="JAEAOA010001767">
    <property type="protein sequence ID" value="KAK3600660.1"/>
    <property type="molecule type" value="Genomic_DNA"/>
</dbReference>
<proteinExistence type="predicted"/>
<accession>A0AAE0W573</accession>
<organism evidence="2 3">
    <name type="scientific">Potamilus streckersoni</name>
    <dbReference type="NCBI Taxonomy" id="2493646"/>
    <lineage>
        <taxon>Eukaryota</taxon>
        <taxon>Metazoa</taxon>
        <taxon>Spiralia</taxon>
        <taxon>Lophotrochozoa</taxon>
        <taxon>Mollusca</taxon>
        <taxon>Bivalvia</taxon>
        <taxon>Autobranchia</taxon>
        <taxon>Heteroconchia</taxon>
        <taxon>Palaeoheterodonta</taxon>
        <taxon>Unionida</taxon>
        <taxon>Unionoidea</taxon>
        <taxon>Unionidae</taxon>
        <taxon>Ambleminae</taxon>
        <taxon>Lampsilini</taxon>
        <taxon>Potamilus</taxon>
    </lineage>
</organism>
<feature type="compositionally biased region" description="Polar residues" evidence="1">
    <location>
        <begin position="79"/>
        <end position="88"/>
    </location>
</feature>
<protein>
    <submittedName>
        <fullName evidence="2">Uncharacterized protein</fullName>
    </submittedName>
</protein>
<name>A0AAE0W573_9BIVA</name>
<gene>
    <name evidence="2" type="ORF">CHS0354_029525</name>
</gene>
<feature type="compositionally biased region" description="Basic and acidic residues" evidence="1">
    <location>
        <begin position="128"/>
        <end position="160"/>
    </location>
</feature>
<feature type="region of interest" description="Disordered" evidence="1">
    <location>
        <begin position="120"/>
        <end position="160"/>
    </location>
</feature>
<reference evidence="2" key="2">
    <citation type="journal article" date="2021" name="Genome Biol. Evol.">
        <title>Developing a high-quality reference genome for a parasitic bivalve with doubly uniparental inheritance (Bivalvia: Unionida).</title>
        <authorList>
            <person name="Smith C.H."/>
        </authorList>
    </citation>
    <scope>NUCLEOTIDE SEQUENCE</scope>
    <source>
        <strain evidence="2">CHS0354</strain>
        <tissue evidence="2">Mantle</tissue>
    </source>
</reference>
<reference evidence="2" key="3">
    <citation type="submission" date="2023-05" db="EMBL/GenBank/DDBJ databases">
        <authorList>
            <person name="Smith C.H."/>
        </authorList>
    </citation>
    <scope>NUCLEOTIDE SEQUENCE</scope>
    <source>
        <strain evidence="2">CHS0354</strain>
        <tissue evidence="2">Mantle</tissue>
    </source>
</reference>
<sequence>MPGIGIITLAEADATKIPASFYMMGFIIKTWSLAEGLSHPKYSSKILYGNSSKQKKIQKVVLDPLQQNEEMRTVEEEVVQQTNNQDTNEGNKETDEKLTIDSNDSIKITCNTTEGSEQWLDASQTSSVEKKSKNKGNEITKTKGTRIERKEPNWKGKDYLPYRGLTYRENSK</sequence>
<reference evidence="2" key="1">
    <citation type="journal article" date="2021" name="Genome Biol. Evol.">
        <title>A High-Quality Reference Genome for a Parasitic Bivalve with Doubly Uniparental Inheritance (Bivalvia: Unionida).</title>
        <authorList>
            <person name="Smith C.H."/>
        </authorList>
    </citation>
    <scope>NUCLEOTIDE SEQUENCE</scope>
    <source>
        <strain evidence="2">CHS0354</strain>
    </source>
</reference>
<evidence type="ECO:0000313" key="2">
    <source>
        <dbReference type="EMBL" id="KAK3600660.1"/>
    </source>
</evidence>
<feature type="compositionally biased region" description="Basic and acidic residues" evidence="1">
    <location>
        <begin position="89"/>
        <end position="99"/>
    </location>
</feature>
<feature type="region of interest" description="Disordered" evidence="1">
    <location>
        <begin position="73"/>
        <end position="100"/>
    </location>
</feature>
<evidence type="ECO:0000313" key="3">
    <source>
        <dbReference type="Proteomes" id="UP001195483"/>
    </source>
</evidence>
<comment type="caution">
    <text evidence="2">The sequence shown here is derived from an EMBL/GenBank/DDBJ whole genome shotgun (WGS) entry which is preliminary data.</text>
</comment>
<keyword evidence="3" id="KW-1185">Reference proteome</keyword>
<dbReference type="Proteomes" id="UP001195483">
    <property type="component" value="Unassembled WGS sequence"/>
</dbReference>
<dbReference type="AlphaFoldDB" id="A0AAE0W573"/>